<evidence type="ECO:0000313" key="1">
    <source>
        <dbReference type="EMBL" id="KAL0490132.1"/>
    </source>
</evidence>
<keyword evidence="1" id="KW-0687">Ribonucleoprotein</keyword>
<keyword evidence="1" id="KW-0489">Methyltransferase</keyword>
<accession>A0AAW2ZN83</accession>
<dbReference type="Gene3D" id="1.25.10.10">
    <property type="entry name" value="Leucine-rich Repeat Variant"/>
    <property type="match status" value="1"/>
</dbReference>
<dbReference type="Proteomes" id="UP001431209">
    <property type="component" value="Unassembled WGS sequence"/>
</dbReference>
<proteinExistence type="predicted"/>
<dbReference type="GO" id="GO:0005840">
    <property type="term" value="C:ribosome"/>
    <property type="evidence" value="ECO:0007669"/>
    <property type="project" value="UniProtKB-KW"/>
</dbReference>
<sequence>MTEWLNYEVISSKVLAYLPVIIAAGTYGGLQIKEYLYKKEISKKKPGLFEAVAKLSSKDPIEIKEALDTISQVNKGTGTPSEVNEVRAAIVDAGALKQFSRILKDFCNPEFASTQIRTEVTNNVIRIMYSLVNNKARNRDYISSHGCVETLAKLLFAKDEPELDHVTHETRRLCYASLRHYTKFAVEERVLSTDIPKGSDGASVLAHYLTTSHFDAIKEELSKPALSDNKKHLLSTLAHISYISAGLDKLIENDVDKHLIQFLSNDSELSRKKKVKHVAILAIGNMCNRGDAELTGALSRREELLNVLLGMSAVTKEKVVTGILDIFYFVTKSAVDAQQVDKLELISKLFIKNNEQSRLLFERRLLHSTSQQVKDKVDYLANIYTNKMYVPESHAKIADWLNTVKKNLITRQKHQQQLAAQQQQANMMMQMGMMGGMPGMPGMGMGGMPGDDEEEDGMSLTPEQLMMMQRMMSG</sequence>
<keyword evidence="1" id="KW-0689">Ribosomal protein</keyword>
<name>A0AAW2ZN83_9EUKA</name>
<keyword evidence="2" id="KW-1185">Reference proteome</keyword>
<dbReference type="InterPro" id="IPR016024">
    <property type="entry name" value="ARM-type_fold"/>
</dbReference>
<dbReference type="GO" id="GO:0008168">
    <property type="term" value="F:methyltransferase activity"/>
    <property type="evidence" value="ECO:0007669"/>
    <property type="project" value="UniProtKB-KW"/>
</dbReference>
<dbReference type="GO" id="GO:0032259">
    <property type="term" value="P:methylation"/>
    <property type="evidence" value="ECO:0007669"/>
    <property type="project" value="UniProtKB-KW"/>
</dbReference>
<evidence type="ECO:0000313" key="2">
    <source>
        <dbReference type="Proteomes" id="UP001431209"/>
    </source>
</evidence>
<dbReference type="EMBL" id="JAOPGA020001645">
    <property type="protein sequence ID" value="KAL0490132.1"/>
    <property type="molecule type" value="Genomic_DNA"/>
</dbReference>
<organism evidence="1 2">
    <name type="scientific">Acrasis kona</name>
    <dbReference type="NCBI Taxonomy" id="1008807"/>
    <lineage>
        <taxon>Eukaryota</taxon>
        <taxon>Discoba</taxon>
        <taxon>Heterolobosea</taxon>
        <taxon>Tetramitia</taxon>
        <taxon>Eutetramitia</taxon>
        <taxon>Acrasidae</taxon>
        <taxon>Acrasis</taxon>
    </lineage>
</organism>
<protein>
    <submittedName>
        <fullName evidence="1">Ribosomal protein L11 methyltransferase</fullName>
    </submittedName>
</protein>
<dbReference type="SUPFAM" id="SSF48371">
    <property type="entry name" value="ARM repeat"/>
    <property type="match status" value="1"/>
</dbReference>
<dbReference type="AlphaFoldDB" id="A0AAW2ZN83"/>
<keyword evidence="1" id="KW-0808">Transferase</keyword>
<gene>
    <name evidence="1" type="ORF">AKO1_009356</name>
</gene>
<comment type="caution">
    <text evidence="1">The sequence shown here is derived from an EMBL/GenBank/DDBJ whole genome shotgun (WGS) entry which is preliminary data.</text>
</comment>
<dbReference type="InterPro" id="IPR011989">
    <property type="entry name" value="ARM-like"/>
</dbReference>
<reference evidence="1 2" key="1">
    <citation type="submission" date="2024-03" db="EMBL/GenBank/DDBJ databases">
        <title>The Acrasis kona genome and developmental transcriptomes reveal deep origins of eukaryotic multicellular pathways.</title>
        <authorList>
            <person name="Sheikh S."/>
            <person name="Fu C.-J."/>
            <person name="Brown M.W."/>
            <person name="Baldauf S.L."/>
        </authorList>
    </citation>
    <scope>NUCLEOTIDE SEQUENCE [LARGE SCALE GENOMIC DNA]</scope>
    <source>
        <strain evidence="1 2">ATCC MYA-3509</strain>
    </source>
</reference>